<sequence length="86" mass="9512">MKVIFSDESRICIGQGDDAGTFVWCRSSEIYEEGLCQVCFAASGPGQLAMVDGNVRMSVHELNLKRMWVMQQDNDPSTQAALPNKV</sequence>
<reference evidence="2" key="2">
    <citation type="journal article" date="2014" name="Nat. Commun.">
        <title>The cavefish genome reveals candidate genes for eye loss.</title>
        <authorList>
            <person name="McGaugh S.E."/>
            <person name="Gross J.B."/>
            <person name="Aken B."/>
            <person name="Blin M."/>
            <person name="Borowsky R."/>
            <person name="Chalopin D."/>
            <person name="Hinaux H."/>
            <person name="Jeffery W.R."/>
            <person name="Keene A."/>
            <person name="Ma L."/>
            <person name="Minx P."/>
            <person name="Murphy D."/>
            <person name="O'Quin K.E."/>
            <person name="Retaux S."/>
            <person name="Rohner N."/>
            <person name="Searle S.M."/>
            <person name="Stahl B.A."/>
            <person name="Tabin C."/>
            <person name="Volff J.N."/>
            <person name="Yoshizawa M."/>
            <person name="Warren W.C."/>
        </authorList>
    </citation>
    <scope>NUCLEOTIDE SEQUENCE [LARGE SCALE GENOMIC DNA]</scope>
    <source>
        <strain evidence="2">female</strain>
    </source>
</reference>
<organism evidence="1 2">
    <name type="scientific">Astyanax mexicanus</name>
    <name type="common">Blind cave fish</name>
    <name type="synonym">Astyanax fasciatus mexicanus</name>
    <dbReference type="NCBI Taxonomy" id="7994"/>
    <lineage>
        <taxon>Eukaryota</taxon>
        <taxon>Metazoa</taxon>
        <taxon>Chordata</taxon>
        <taxon>Craniata</taxon>
        <taxon>Vertebrata</taxon>
        <taxon>Euteleostomi</taxon>
        <taxon>Actinopterygii</taxon>
        <taxon>Neopterygii</taxon>
        <taxon>Teleostei</taxon>
        <taxon>Ostariophysi</taxon>
        <taxon>Characiformes</taxon>
        <taxon>Characoidei</taxon>
        <taxon>Acestrorhamphidae</taxon>
        <taxon>Acestrorhamphinae</taxon>
        <taxon>Astyanax</taxon>
    </lineage>
</organism>
<evidence type="ECO:0000313" key="1">
    <source>
        <dbReference type="Ensembl" id="ENSAMXP00000044521.1"/>
    </source>
</evidence>
<proteinExistence type="predicted"/>
<reference evidence="1" key="3">
    <citation type="submission" date="2025-08" db="UniProtKB">
        <authorList>
            <consortium name="Ensembl"/>
        </authorList>
    </citation>
    <scope>IDENTIFICATION</scope>
</reference>
<evidence type="ECO:0000313" key="2">
    <source>
        <dbReference type="Proteomes" id="UP000018467"/>
    </source>
</evidence>
<dbReference type="AlphaFoldDB" id="A0A3B1JS01"/>
<dbReference type="Proteomes" id="UP000018467">
    <property type="component" value="Unassembled WGS sequence"/>
</dbReference>
<dbReference type="InParanoid" id="A0A3B1JS01"/>
<dbReference type="GeneTree" id="ENSGT01120000273423"/>
<name>A0A3B1JS01_ASTMX</name>
<keyword evidence="2" id="KW-1185">Reference proteome</keyword>
<accession>A0A3B1JS01</accession>
<reference evidence="1" key="4">
    <citation type="submission" date="2025-09" db="UniProtKB">
        <authorList>
            <consortium name="Ensembl"/>
        </authorList>
    </citation>
    <scope>IDENTIFICATION</scope>
</reference>
<protein>
    <submittedName>
        <fullName evidence="1">Uncharacterized protein</fullName>
    </submittedName>
</protein>
<dbReference type="Ensembl" id="ENSAMXT00000035638.1">
    <property type="protein sequence ID" value="ENSAMXP00000044521.1"/>
    <property type="gene ID" value="ENSAMXG00000036384.1"/>
</dbReference>
<reference evidence="2" key="1">
    <citation type="submission" date="2013-03" db="EMBL/GenBank/DDBJ databases">
        <authorList>
            <person name="Jeffery W."/>
            <person name="Warren W."/>
            <person name="Wilson R.K."/>
        </authorList>
    </citation>
    <scope>NUCLEOTIDE SEQUENCE</scope>
    <source>
        <strain evidence="2">female</strain>
    </source>
</reference>